<organism evidence="1 2">
    <name type="scientific">Prevotella denticola CRIS 18C-A</name>
    <dbReference type="NCBI Taxonomy" id="944557"/>
    <lineage>
        <taxon>Bacteria</taxon>
        <taxon>Pseudomonadati</taxon>
        <taxon>Bacteroidota</taxon>
        <taxon>Bacteroidia</taxon>
        <taxon>Bacteroidales</taxon>
        <taxon>Prevotellaceae</taxon>
        <taxon>Prevotella</taxon>
    </lineage>
</organism>
<evidence type="ECO:0000313" key="2">
    <source>
        <dbReference type="Proteomes" id="UP000003155"/>
    </source>
</evidence>
<proteinExistence type="predicted"/>
<keyword evidence="2" id="KW-1185">Reference proteome</keyword>
<gene>
    <name evidence="1" type="ORF">HMPREF9303_1897</name>
</gene>
<reference evidence="1 2" key="1">
    <citation type="submission" date="2011-02" db="EMBL/GenBank/DDBJ databases">
        <authorList>
            <person name="Durkin A.S."/>
            <person name="Madupu R."/>
            <person name="Torralba M."/>
            <person name="Gillis M."/>
            <person name="Methe B."/>
            <person name="Sutton G."/>
            <person name="Nelson K.E."/>
        </authorList>
    </citation>
    <scope>NUCLEOTIDE SEQUENCE [LARGE SCALE GENOMIC DNA]</scope>
    <source>
        <strain evidence="1 2">CRIS 18C-A</strain>
    </source>
</reference>
<dbReference type="Proteomes" id="UP000003155">
    <property type="component" value="Unassembled WGS sequence"/>
</dbReference>
<sequence length="63" mass="6991">MYQKIVCDSLADTPLFMSSTEQDAASGEITQVIQNTDGAFPYPVLPGPCGIRNPYLLPFRQKR</sequence>
<evidence type="ECO:0000313" key="1">
    <source>
        <dbReference type="EMBL" id="EGC86527.1"/>
    </source>
</evidence>
<dbReference type="EMBL" id="AEXO01000064">
    <property type="protein sequence ID" value="EGC86527.1"/>
    <property type="molecule type" value="Genomic_DNA"/>
</dbReference>
<dbReference type="AlphaFoldDB" id="F0H6S9"/>
<name>F0H6S9_9BACT</name>
<protein>
    <submittedName>
        <fullName evidence="1">Conserved domain protein</fullName>
    </submittedName>
</protein>
<accession>F0H6S9</accession>
<comment type="caution">
    <text evidence="1">The sequence shown here is derived from an EMBL/GenBank/DDBJ whole genome shotgun (WGS) entry which is preliminary data.</text>
</comment>